<dbReference type="PANTHER" id="PTHR42792:SF2">
    <property type="entry name" value="FLAGELLIN"/>
    <property type="match status" value="1"/>
</dbReference>
<feature type="domain" description="Flagellin N-terminal" evidence="5">
    <location>
        <begin position="5"/>
        <end position="139"/>
    </location>
</feature>
<comment type="similarity">
    <text evidence="1 4">Belongs to the bacterial flagellin family.</text>
</comment>
<gene>
    <name evidence="7" type="ORF">SAMN02745671_00973</name>
</gene>
<dbReference type="GO" id="GO:0005198">
    <property type="term" value="F:structural molecule activity"/>
    <property type="evidence" value="ECO:0007669"/>
    <property type="project" value="UniProtKB-UniRule"/>
</dbReference>
<dbReference type="Pfam" id="PF00669">
    <property type="entry name" value="Flagellin_N"/>
    <property type="match status" value="1"/>
</dbReference>
<evidence type="ECO:0000256" key="2">
    <source>
        <dbReference type="ARBA" id="ARBA00020110"/>
    </source>
</evidence>
<dbReference type="InterPro" id="IPR001029">
    <property type="entry name" value="Flagellin_N"/>
</dbReference>
<keyword evidence="4" id="KW-0964">Secreted</keyword>
<dbReference type="SUPFAM" id="SSF64518">
    <property type="entry name" value="Phase 1 flagellin"/>
    <property type="match status" value="1"/>
</dbReference>
<dbReference type="EMBL" id="FQYW01000007">
    <property type="protein sequence ID" value="SHI55404.1"/>
    <property type="molecule type" value="Genomic_DNA"/>
</dbReference>
<keyword evidence="3 4" id="KW-0975">Bacterial flagellum</keyword>
<dbReference type="Gene3D" id="1.20.1330.10">
    <property type="entry name" value="f41 fragment of flagellin, N-terminal domain"/>
    <property type="match status" value="2"/>
</dbReference>
<dbReference type="InterPro" id="IPR046358">
    <property type="entry name" value="Flagellin_C"/>
</dbReference>
<dbReference type="InterPro" id="IPR001492">
    <property type="entry name" value="Flagellin"/>
</dbReference>
<dbReference type="GO" id="GO:0009288">
    <property type="term" value="C:bacterial-type flagellum"/>
    <property type="evidence" value="ECO:0007669"/>
    <property type="project" value="UniProtKB-SubCell"/>
</dbReference>
<comment type="subcellular location">
    <subcellularLocation>
        <location evidence="4">Secreted</location>
    </subcellularLocation>
    <subcellularLocation>
        <location evidence="4">Bacterial flagellum</location>
    </subcellularLocation>
</comment>
<protein>
    <recommendedName>
        <fullName evidence="2 4">Flagellin</fullName>
    </recommendedName>
</protein>
<name>A0A1M6C3R3_9FIRM</name>
<dbReference type="PRINTS" id="PR00207">
    <property type="entry name" value="FLAGELLIN"/>
</dbReference>
<evidence type="ECO:0000259" key="6">
    <source>
        <dbReference type="Pfam" id="PF00700"/>
    </source>
</evidence>
<evidence type="ECO:0000313" key="8">
    <source>
        <dbReference type="Proteomes" id="UP000191240"/>
    </source>
</evidence>
<evidence type="ECO:0000313" key="7">
    <source>
        <dbReference type="EMBL" id="SHI55404.1"/>
    </source>
</evidence>
<dbReference type="Proteomes" id="UP000191240">
    <property type="component" value="Unassembled WGS sequence"/>
</dbReference>
<dbReference type="Pfam" id="PF00700">
    <property type="entry name" value="Flagellin_C"/>
    <property type="match status" value="1"/>
</dbReference>
<keyword evidence="7" id="KW-0282">Flagellum</keyword>
<keyword evidence="7" id="KW-0966">Cell projection</keyword>
<dbReference type="PANTHER" id="PTHR42792">
    <property type="entry name" value="FLAGELLIN"/>
    <property type="match status" value="1"/>
</dbReference>
<reference evidence="7 8" key="1">
    <citation type="submission" date="2016-11" db="EMBL/GenBank/DDBJ databases">
        <authorList>
            <person name="Jaros S."/>
            <person name="Januszkiewicz K."/>
            <person name="Wedrychowicz H."/>
        </authorList>
    </citation>
    <scope>NUCLEOTIDE SEQUENCE [LARGE SCALE GENOMIC DNA]</scope>
    <source>
        <strain evidence="7 8">DSM 3074</strain>
    </source>
</reference>
<evidence type="ECO:0000256" key="1">
    <source>
        <dbReference type="ARBA" id="ARBA00005709"/>
    </source>
</evidence>
<evidence type="ECO:0000256" key="4">
    <source>
        <dbReference type="RuleBase" id="RU362073"/>
    </source>
</evidence>
<proteinExistence type="inferred from homology"/>
<feature type="domain" description="Flagellin C-terminal" evidence="6">
    <location>
        <begin position="507"/>
        <end position="592"/>
    </location>
</feature>
<accession>A0A1M6C3R3</accession>
<dbReference type="AlphaFoldDB" id="A0A1M6C3R3"/>
<comment type="function">
    <text evidence="4">Flagellin is the subunit protein which polymerizes to form the filaments of bacterial flagella.</text>
</comment>
<dbReference type="GO" id="GO:0005576">
    <property type="term" value="C:extracellular region"/>
    <property type="evidence" value="ECO:0007669"/>
    <property type="project" value="UniProtKB-SubCell"/>
</dbReference>
<sequence length="593" mass="63881">MAMVVKNNMSAINTLNVLGRNSKEFAKQLQQVSSGMKINSAADDASSYAISERMRVQIRSLDATLTNTQNGSSMMKVAEGAVSSTVDALRTFKAKAIDAANDTNTDSDRAIIQKELDQLMNQIDDNALVTFNGKYLVNGAMGGNIVADQQDSIVSFMAYLDACTSGTPQELLDGAIKFGSSGMFKDEASLINSFVEAMRNSNGDLLEVCGINLNNDDTGSITGLDAGGEKAKTAESVVPEEKTSYGGNTKGSSFIRGLTVNWPDDISDDMQKAIAGALDSQWLTNCMWLVDESFAINFWENGTSVKSMDVNFEDDASSNNLAYVTNYYNDGVTTKLELTVNMHYYNNLDLTDKNGAVKDNPNQLYLDRTLAHEMTHAIMAANIKNFNELPKYVKEGMAELVHGIDDYRKGKIQSLANDPDTLKDVLKNSGAPSDDSAYAAGYMVLRYMAKQAASSEPEKSAYFQIGTKASQTISIGLADMRCEALGLTKADGTAVSVATQQKATSAITVIDRAISRALKQQTIIGSIESRLEFTAANITTATENVTSAESVIRDADMAKSFTAYTKANVLMQTAQSMLGQANQNGSAVLSLLQ</sequence>
<evidence type="ECO:0000259" key="5">
    <source>
        <dbReference type="Pfam" id="PF00669"/>
    </source>
</evidence>
<dbReference type="InterPro" id="IPR042187">
    <property type="entry name" value="Flagellin_C_sub2"/>
</dbReference>
<keyword evidence="7" id="KW-0969">Cilium</keyword>
<organism evidence="7 8">
    <name type="scientific">Anaerovibrio lipolyticus DSM 3074</name>
    <dbReference type="NCBI Taxonomy" id="1120997"/>
    <lineage>
        <taxon>Bacteria</taxon>
        <taxon>Bacillati</taxon>
        <taxon>Bacillota</taxon>
        <taxon>Negativicutes</taxon>
        <taxon>Selenomonadales</taxon>
        <taxon>Selenomonadaceae</taxon>
        <taxon>Anaerovibrio</taxon>
    </lineage>
</organism>
<dbReference type="Gene3D" id="6.10.10.10">
    <property type="entry name" value="Flagellar export chaperone, C-terminal domain"/>
    <property type="match status" value="1"/>
</dbReference>
<evidence type="ECO:0000256" key="3">
    <source>
        <dbReference type="ARBA" id="ARBA00023143"/>
    </source>
</evidence>